<proteinExistence type="predicted"/>
<evidence type="ECO:0000256" key="1">
    <source>
        <dbReference type="SAM" id="Phobius"/>
    </source>
</evidence>
<gene>
    <name evidence="2" type="ORF">DL796_00130</name>
</gene>
<keyword evidence="1" id="KW-1133">Transmembrane helix</keyword>
<reference evidence="2 3" key="1">
    <citation type="submission" date="2018-05" db="EMBL/GenBank/DDBJ databases">
        <title>Kangiella spongicola genome sequence.</title>
        <authorList>
            <person name="Maclea K.S."/>
            <person name="Goen A.E."/>
            <person name="Kelley C."/>
            <person name="Underriner A."/>
            <person name="Silverwood T."/>
            <person name="Trachtenberg A.M."/>
        </authorList>
    </citation>
    <scope>NUCLEOTIDE SEQUENCE [LARGE SCALE GENOMIC DNA]</scope>
    <source>
        <strain evidence="2 3">ATCC BAA-2076</strain>
    </source>
</reference>
<dbReference type="AlphaFoldDB" id="A0A318DBU2"/>
<keyword evidence="1" id="KW-0812">Transmembrane</keyword>
<feature type="transmembrane region" description="Helical" evidence="1">
    <location>
        <begin position="25"/>
        <end position="45"/>
    </location>
</feature>
<organism evidence="2 3">
    <name type="scientific">Kangiella spongicola</name>
    <dbReference type="NCBI Taxonomy" id="796379"/>
    <lineage>
        <taxon>Bacteria</taxon>
        <taxon>Pseudomonadati</taxon>
        <taxon>Pseudomonadota</taxon>
        <taxon>Gammaproteobacteria</taxon>
        <taxon>Kangiellales</taxon>
        <taxon>Kangiellaceae</taxon>
        <taxon>Kangiella</taxon>
    </lineage>
</organism>
<dbReference type="EMBL" id="QICH01000001">
    <property type="protein sequence ID" value="PXF63599.1"/>
    <property type="molecule type" value="Genomic_DNA"/>
</dbReference>
<comment type="caution">
    <text evidence="2">The sequence shown here is derived from an EMBL/GenBank/DDBJ whole genome shotgun (WGS) entry which is preliminary data.</text>
</comment>
<name>A0A318DBU2_9GAMM</name>
<evidence type="ECO:0000313" key="3">
    <source>
        <dbReference type="Proteomes" id="UP000247689"/>
    </source>
</evidence>
<dbReference type="Proteomes" id="UP000247689">
    <property type="component" value="Unassembled WGS sequence"/>
</dbReference>
<accession>A0A318DBU2</accession>
<keyword evidence="1" id="KW-0472">Membrane</keyword>
<evidence type="ECO:0000313" key="2">
    <source>
        <dbReference type="EMBL" id="PXF63599.1"/>
    </source>
</evidence>
<protein>
    <submittedName>
        <fullName evidence="2">Uncharacterized protein</fullName>
    </submittedName>
</protein>
<sequence length="64" mass="7408">MTIKYTKADYKLVIKDKIAVISGKVFHIAVPILVFILVSLVLPYFEAIYTWGVRKLQFMLFKVS</sequence>
<keyword evidence="3" id="KW-1185">Reference proteome</keyword>